<comment type="subcellular location">
    <subcellularLocation>
        <location evidence="1">Cell inner membrane</location>
        <topology evidence="1">Multi-pass membrane protein</topology>
    </subcellularLocation>
</comment>
<feature type="transmembrane region" description="Helical" evidence="10">
    <location>
        <begin position="370"/>
        <end position="387"/>
    </location>
</feature>
<sequence length="474" mass="49791">MSLIRHSRLSRIEAQRLLHLAWPILGAQLAQMGMGTLDVAMSGHVDATALAAVSIGSSMWLPIMVAFIGILMGLTPIVAQHVGAREWAAVRPALHQALWVAVALGMASGFALFVYGDALLALFKIPPDVAHLAGAYLRAVAFGLPAIAAYETLRFYSDALGHTRASLLFALAGLVVNAITNAVLIFGGPGLVSFFGADLPLGLADLPALGAVGCGIATTISMWTMLVGLFIYARLHPAYARARVGSAFSAPRTGLIAEQLRIGAPIGVSLFSEVSLFTAITLLLAGYGEIVVSAHTVALNFSALLFMLPLSLGMALTVRVGQARGRAKFRHARFVAFNALGLAMVVAVLLDLILIFGGPYGVALYTDNQAVAHLAVQLLLIATIYQFSDAAQVALAGALRGYKDTRILMWVTLFAYWPVGLGSGHVLARGIDGVFAGLGVYGYWIGLIAGLSVAALLLTARLVVITRPRVGDSI</sequence>
<dbReference type="InterPro" id="IPR002528">
    <property type="entry name" value="MATE_fam"/>
</dbReference>
<reference evidence="11 12" key="1">
    <citation type="submission" date="2013-10" db="EMBL/GenBank/DDBJ databases">
        <title>Salinisphaera japonica YTM-1 Genome Sequencing.</title>
        <authorList>
            <person name="Lai Q."/>
            <person name="Li C."/>
            <person name="Shao Z."/>
        </authorList>
    </citation>
    <scope>NUCLEOTIDE SEQUENCE [LARGE SCALE GENOMIC DNA]</scope>
    <source>
        <strain evidence="11 12">YTM-1</strain>
    </source>
</reference>
<dbReference type="GO" id="GO:0006811">
    <property type="term" value="P:monoatomic ion transport"/>
    <property type="evidence" value="ECO:0007669"/>
    <property type="project" value="UniProtKB-KW"/>
</dbReference>
<feature type="transmembrane region" description="Helical" evidence="10">
    <location>
        <begin position="135"/>
        <end position="153"/>
    </location>
</feature>
<dbReference type="InParanoid" id="A0A423PW08"/>
<protein>
    <recommendedName>
        <fullName evidence="9">Multidrug-efflux transporter</fullName>
    </recommendedName>
</protein>
<dbReference type="CDD" id="cd13131">
    <property type="entry name" value="MATE_NorM_like"/>
    <property type="match status" value="1"/>
</dbReference>
<keyword evidence="7" id="KW-0406">Ion transport</keyword>
<accession>A0A423PW08</accession>
<evidence type="ECO:0000256" key="4">
    <source>
        <dbReference type="ARBA" id="ARBA00022475"/>
    </source>
</evidence>
<evidence type="ECO:0000256" key="5">
    <source>
        <dbReference type="ARBA" id="ARBA00022692"/>
    </source>
</evidence>
<keyword evidence="5 10" id="KW-0812">Transmembrane</keyword>
<evidence type="ECO:0000313" key="11">
    <source>
        <dbReference type="EMBL" id="ROO29796.1"/>
    </source>
</evidence>
<feature type="transmembrane region" description="Helical" evidence="10">
    <location>
        <begin position="262"/>
        <end position="285"/>
    </location>
</feature>
<dbReference type="NCBIfam" id="TIGR00797">
    <property type="entry name" value="matE"/>
    <property type="match status" value="1"/>
</dbReference>
<feature type="transmembrane region" description="Helical" evidence="10">
    <location>
        <begin position="165"/>
        <end position="188"/>
    </location>
</feature>
<keyword evidence="12" id="KW-1185">Reference proteome</keyword>
<evidence type="ECO:0000256" key="3">
    <source>
        <dbReference type="ARBA" id="ARBA00022449"/>
    </source>
</evidence>
<feature type="transmembrane region" description="Helical" evidence="10">
    <location>
        <begin position="297"/>
        <end position="318"/>
    </location>
</feature>
<dbReference type="FunCoup" id="A0A423PW08">
    <property type="interactions" value="229"/>
</dbReference>
<dbReference type="GO" id="GO:0015297">
    <property type="term" value="F:antiporter activity"/>
    <property type="evidence" value="ECO:0007669"/>
    <property type="project" value="UniProtKB-KW"/>
</dbReference>
<feature type="transmembrane region" description="Helical" evidence="10">
    <location>
        <begin position="407"/>
        <end position="428"/>
    </location>
</feature>
<evidence type="ECO:0000256" key="7">
    <source>
        <dbReference type="ARBA" id="ARBA00023065"/>
    </source>
</evidence>
<dbReference type="InterPro" id="IPR048279">
    <property type="entry name" value="MdtK-like"/>
</dbReference>
<dbReference type="InterPro" id="IPR050222">
    <property type="entry name" value="MATE_MdtK"/>
</dbReference>
<dbReference type="PANTHER" id="PTHR43298:SF2">
    <property type="entry name" value="FMN_FAD EXPORTER YEEO-RELATED"/>
    <property type="match status" value="1"/>
</dbReference>
<keyword evidence="2" id="KW-0813">Transport</keyword>
<dbReference type="AlphaFoldDB" id="A0A423PW08"/>
<evidence type="ECO:0000256" key="10">
    <source>
        <dbReference type="SAM" id="Phobius"/>
    </source>
</evidence>
<name>A0A423PW08_9GAMM</name>
<feature type="transmembrane region" description="Helical" evidence="10">
    <location>
        <begin position="208"/>
        <end position="233"/>
    </location>
</feature>
<feature type="transmembrane region" description="Helical" evidence="10">
    <location>
        <begin position="339"/>
        <end position="358"/>
    </location>
</feature>
<dbReference type="GO" id="GO:0042910">
    <property type="term" value="F:xenobiotic transmembrane transporter activity"/>
    <property type="evidence" value="ECO:0007669"/>
    <property type="project" value="InterPro"/>
</dbReference>
<evidence type="ECO:0000256" key="8">
    <source>
        <dbReference type="ARBA" id="ARBA00023136"/>
    </source>
</evidence>
<dbReference type="Proteomes" id="UP000285310">
    <property type="component" value="Unassembled WGS sequence"/>
</dbReference>
<dbReference type="GO" id="GO:0005886">
    <property type="term" value="C:plasma membrane"/>
    <property type="evidence" value="ECO:0007669"/>
    <property type="project" value="UniProtKB-SubCell"/>
</dbReference>
<evidence type="ECO:0000256" key="2">
    <source>
        <dbReference type="ARBA" id="ARBA00022448"/>
    </source>
</evidence>
<feature type="transmembrane region" description="Helical" evidence="10">
    <location>
        <begin position="98"/>
        <end position="123"/>
    </location>
</feature>
<evidence type="ECO:0000256" key="6">
    <source>
        <dbReference type="ARBA" id="ARBA00022989"/>
    </source>
</evidence>
<gene>
    <name evidence="11" type="ORF">SAJA_05895</name>
</gene>
<dbReference type="PIRSF" id="PIRSF006603">
    <property type="entry name" value="DinF"/>
    <property type="match status" value="1"/>
</dbReference>
<dbReference type="PANTHER" id="PTHR43298">
    <property type="entry name" value="MULTIDRUG RESISTANCE PROTEIN NORM-RELATED"/>
    <property type="match status" value="1"/>
</dbReference>
<evidence type="ECO:0000256" key="9">
    <source>
        <dbReference type="ARBA" id="ARBA00031636"/>
    </source>
</evidence>
<dbReference type="RefSeq" id="WP_184999762.1">
    <property type="nucleotide sequence ID" value="NZ_AYKG01000013.1"/>
</dbReference>
<organism evidence="11 12">
    <name type="scientific">Salinisphaera japonica YTM-1</name>
    <dbReference type="NCBI Taxonomy" id="1209778"/>
    <lineage>
        <taxon>Bacteria</taxon>
        <taxon>Pseudomonadati</taxon>
        <taxon>Pseudomonadota</taxon>
        <taxon>Gammaproteobacteria</taxon>
        <taxon>Salinisphaerales</taxon>
        <taxon>Salinisphaeraceae</taxon>
        <taxon>Salinisphaera</taxon>
    </lineage>
</organism>
<keyword evidence="8 10" id="KW-0472">Membrane</keyword>
<proteinExistence type="predicted"/>
<feature type="transmembrane region" description="Helical" evidence="10">
    <location>
        <begin position="440"/>
        <end position="464"/>
    </location>
</feature>
<dbReference type="EMBL" id="AYKG01000013">
    <property type="protein sequence ID" value="ROO29796.1"/>
    <property type="molecule type" value="Genomic_DNA"/>
</dbReference>
<evidence type="ECO:0000256" key="1">
    <source>
        <dbReference type="ARBA" id="ARBA00004429"/>
    </source>
</evidence>
<feature type="transmembrane region" description="Helical" evidence="10">
    <location>
        <begin position="57"/>
        <end position="78"/>
    </location>
</feature>
<dbReference type="Pfam" id="PF01554">
    <property type="entry name" value="MatE"/>
    <property type="match status" value="2"/>
</dbReference>
<keyword evidence="6 10" id="KW-1133">Transmembrane helix</keyword>
<evidence type="ECO:0000313" key="12">
    <source>
        <dbReference type="Proteomes" id="UP000285310"/>
    </source>
</evidence>
<keyword evidence="3" id="KW-0050">Antiport</keyword>
<keyword evidence="4" id="KW-1003">Cell membrane</keyword>
<comment type="caution">
    <text evidence="11">The sequence shown here is derived from an EMBL/GenBank/DDBJ whole genome shotgun (WGS) entry which is preliminary data.</text>
</comment>